<accession>A0A443SKZ6</accession>
<dbReference type="PANTHER" id="PTHR13071:SF4">
    <property type="entry name" value="SMALL RIBOSOMAL SUBUNIT PROTEIN MS22"/>
    <property type="match status" value="1"/>
</dbReference>
<gene>
    <name evidence="1" type="ORF">B4U80_02276</name>
</gene>
<proteinExistence type="predicted"/>
<comment type="caution">
    <text evidence="1">The sequence shown here is derived from an EMBL/GenBank/DDBJ whole genome shotgun (WGS) entry which is preliminary data.</text>
</comment>
<evidence type="ECO:0000313" key="1">
    <source>
        <dbReference type="EMBL" id="RWS28206.1"/>
    </source>
</evidence>
<keyword evidence="1" id="KW-0687">Ribonucleoprotein</keyword>
<dbReference type="EMBL" id="NCKV01001518">
    <property type="protein sequence ID" value="RWS28206.1"/>
    <property type="molecule type" value="Genomic_DNA"/>
</dbReference>
<dbReference type="Pfam" id="PF10245">
    <property type="entry name" value="MRP-S22"/>
    <property type="match status" value="1"/>
</dbReference>
<keyword evidence="1" id="KW-0689">Ribosomal protein</keyword>
<protein>
    <submittedName>
        <fullName evidence="1">28S ribosomal protein S22-like protein</fullName>
    </submittedName>
</protein>
<keyword evidence="2" id="KW-1185">Reference proteome</keyword>
<dbReference type="AlphaFoldDB" id="A0A443SKZ6"/>
<dbReference type="GO" id="GO:0005763">
    <property type="term" value="C:mitochondrial small ribosomal subunit"/>
    <property type="evidence" value="ECO:0007669"/>
    <property type="project" value="TreeGrafter"/>
</dbReference>
<reference evidence="1 2" key="1">
    <citation type="journal article" date="2018" name="Gigascience">
        <title>Genomes of trombidid mites reveal novel predicted allergens and laterally-transferred genes associated with secondary metabolism.</title>
        <authorList>
            <person name="Dong X."/>
            <person name="Chaisiri K."/>
            <person name="Xia D."/>
            <person name="Armstrong S.D."/>
            <person name="Fang Y."/>
            <person name="Donnelly M.J."/>
            <person name="Kadowaki T."/>
            <person name="McGarry J.W."/>
            <person name="Darby A.C."/>
            <person name="Makepeace B.L."/>
        </authorList>
    </citation>
    <scope>NUCLEOTIDE SEQUENCE [LARGE SCALE GENOMIC DNA]</scope>
    <source>
        <strain evidence="1">UoL-UT</strain>
    </source>
</reference>
<dbReference type="PANTHER" id="PTHR13071">
    <property type="entry name" value="MITOCHONDRIAL 28S RIBOSOMAL PROTEIN S22"/>
    <property type="match status" value="1"/>
</dbReference>
<dbReference type="Proteomes" id="UP000288716">
    <property type="component" value="Unassembled WGS sequence"/>
</dbReference>
<organism evidence="1 2">
    <name type="scientific">Leptotrombidium deliense</name>
    <dbReference type="NCBI Taxonomy" id="299467"/>
    <lineage>
        <taxon>Eukaryota</taxon>
        <taxon>Metazoa</taxon>
        <taxon>Ecdysozoa</taxon>
        <taxon>Arthropoda</taxon>
        <taxon>Chelicerata</taxon>
        <taxon>Arachnida</taxon>
        <taxon>Acari</taxon>
        <taxon>Acariformes</taxon>
        <taxon>Trombidiformes</taxon>
        <taxon>Prostigmata</taxon>
        <taxon>Anystina</taxon>
        <taxon>Parasitengona</taxon>
        <taxon>Trombiculoidea</taxon>
        <taxon>Trombiculidae</taxon>
        <taxon>Leptotrombidium</taxon>
    </lineage>
</organism>
<dbReference type="OrthoDB" id="10052321at2759"/>
<sequence length="333" mass="39626">MFHRKFVNNFFNSSKLTGHFLKYFSSEQRDIEKLFVRKDVQQLLKDVTHCNLEKIFSPRPVNELRSPRYLFMTNEDLKMTYKRAERIAEERLSMPPVMNPREDSSDVLDIDPAIQGSGQDTGKYVFTDISLGFNDRNRLIVVREPNGVLRRANRQERYRMNQIFYPRQGRTIELPKMFEDENFEEVLDRHEYLFVLERICLQLEPDDPLYIKLTHKTYDHIDTNAKYDLLRSTRQFGPMVFHFAYNNKIDGLLIDAIDRHLISDACKIIKLYYTIQNREASLIEETDELKVIKSYIVNDSKRRHYLEVSMKNYENSLTEQQQLNDKVEVQTAA</sequence>
<name>A0A443SKZ6_9ACAR</name>
<dbReference type="GO" id="GO:0003735">
    <property type="term" value="F:structural constituent of ribosome"/>
    <property type="evidence" value="ECO:0007669"/>
    <property type="project" value="TreeGrafter"/>
</dbReference>
<dbReference type="VEuPathDB" id="VectorBase:LDEU003835"/>
<dbReference type="STRING" id="299467.A0A443SKZ6"/>
<dbReference type="InterPro" id="IPR019374">
    <property type="entry name" value="Ribosomal_mS22"/>
</dbReference>
<evidence type="ECO:0000313" key="2">
    <source>
        <dbReference type="Proteomes" id="UP000288716"/>
    </source>
</evidence>